<name>A0AA88UAY5_9ASTE</name>
<sequence>MSSLEAGNLALGANHNCGILRKNRIKSSTQSKKLMNAYCDHYLMEMASIAFVFDSRRLHAEQTPDEVLKNDRHLISGQTARTDCLST</sequence>
<gene>
    <name evidence="2" type="ORF">RJ640_024160</name>
</gene>
<protein>
    <recommendedName>
        <fullName evidence="1">Rad60/SUMO-like domain-containing protein</fullName>
    </recommendedName>
</protein>
<accession>A0AA88UAY5</accession>
<reference evidence="2" key="1">
    <citation type="submission" date="2022-12" db="EMBL/GenBank/DDBJ databases">
        <title>Draft genome assemblies for two species of Escallonia (Escalloniales).</title>
        <authorList>
            <person name="Chanderbali A."/>
            <person name="Dervinis C."/>
            <person name="Anghel I."/>
            <person name="Soltis D."/>
            <person name="Soltis P."/>
            <person name="Zapata F."/>
        </authorList>
    </citation>
    <scope>NUCLEOTIDE SEQUENCE</scope>
    <source>
        <strain evidence="2">UCBG92.1500</strain>
        <tissue evidence="2">Leaf</tissue>
    </source>
</reference>
<dbReference type="Pfam" id="PF11976">
    <property type="entry name" value="Rad60-SLD"/>
    <property type="match status" value="1"/>
</dbReference>
<dbReference type="SUPFAM" id="SSF54236">
    <property type="entry name" value="Ubiquitin-like"/>
    <property type="match status" value="1"/>
</dbReference>
<keyword evidence="3" id="KW-1185">Reference proteome</keyword>
<feature type="domain" description="Rad60/SUMO-like" evidence="1">
    <location>
        <begin position="24"/>
        <end position="66"/>
    </location>
</feature>
<organism evidence="2 3">
    <name type="scientific">Escallonia rubra</name>
    <dbReference type="NCBI Taxonomy" id="112253"/>
    <lineage>
        <taxon>Eukaryota</taxon>
        <taxon>Viridiplantae</taxon>
        <taxon>Streptophyta</taxon>
        <taxon>Embryophyta</taxon>
        <taxon>Tracheophyta</taxon>
        <taxon>Spermatophyta</taxon>
        <taxon>Magnoliopsida</taxon>
        <taxon>eudicotyledons</taxon>
        <taxon>Gunneridae</taxon>
        <taxon>Pentapetalae</taxon>
        <taxon>asterids</taxon>
        <taxon>campanulids</taxon>
        <taxon>Escalloniales</taxon>
        <taxon>Escalloniaceae</taxon>
        <taxon>Escallonia</taxon>
    </lineage>
</organism>
<dbReference type="InterPro" id="IPR022617">
    <property type="entry name" value="Rad60/SUMO-like_dom"/>
</dbReference>
<dbReference type="Proteomes" id="UP001187471">
    <property type="component" value="Unassembled WGS sequence"/>
</dbReference>
<evidence type="ECO:0000313" key="2">
    <source>
        <dbReference type="EMBL" id="KAK2976753.1"/>
    </source>
</evidence>
<dbReference type="InterPro" id="IPR029071">
    <property type="entry name" value="Ubiquitin-like_domsf"/>
</dbReference>
<dbReference type="EMBL" id="JAVXUO010002044">
    <property type="protein sequence ID" value="KAK2976753.1"/>
    <property type="molecule type" value="Genomic_DNA"/>
</dbReference>
<evidence type="ECO:0000313" key="3">
    <source>
        <dbReference type="Proteomes" id="UP001187471"/>
    </source>
</evidence>
<dbReference type="AlphaFoldDB" id="A0AA88UAY5"/>
<dbReference type="PANTHER" id="PTHR10562">
    <property type="entry name" value="SMALL UBIQUITIN-RELATED MODIFIER"/>
    <property type="match status" value="1"/>
</dbReference>
<dbReference type="Gene3D" id="3.10.20.90">
    <property type="entry name" value="Phosphatidylinositol 3-kinase Catalytic Subunit, Chain A, domain 1"/>
    <property type="match status" value="1"/>
</dbReference>
<proteinExistence type="predicted"/>
<comment type="caution">
    <text evidence="2">The sequence shown here is derived from an EMBL/GenBank/DDBJ whole genome shotgun (WGS) entry which is preliminary data.</text>
</comment>
<evidence type="ECO:0000259" key="1">
    <source>
        <dbReference type="Pfam" id="PF11976"/>
    </source>
</evidence>